<dbReference type="EMBL" id="HACG01034141">
    <property type="protein sequence ID" value="CEK81006.1"/>
    <property type="molecule type" value="Transcribed_RNA"/>
</dbReference>
<gene>
    <name evidence="1" type="primary">ORF123806</name>
</gene>
<proteinExistence type="predicted"/>
<organism evidence="1">
    <name type="scientific">Arion vulgaris</name>
    <dbReference type="NCBI Taxonomy" id="1028688"/>
    <lineage>
        <taxon>Eukaryota</taxon>
        <taxon>Metazoa</taxon>
        <taxon>Spiralia</taxon>
        <taxon>Lophotrochozoa</taxon>
        <taxon>Mollusca</taxon>
        <taxon>Gastropoda</taxon>
        <taxon>Heterobranchia</taxon>
        <taxon>Euthyneura</taxon>
        <taxon>Panpulmonata</taxon>
        <taxon>Eupulmonata</taxon>
        <taxon>Stylommatophora</taxon>
        <taxon>Helicina</taxon>
        <taxon>Arionoidea</taxon>
        <taxon>Arionidae</taxon>
        <taxon>Arion</taxon>
    </lineage>
</organism>
<feature type="non-terminal residue" evidence="1">
    <location>
        <position position="59"/>
    </location>
</feature>
<reference evidence="1" key="1">
    <citation type="submission" date="2014-12" db="EMBL/GenBank/DDBJ databases">
        <title>Insight into the proteome of Arion vulgaris.</title>
        <authorList>
            <person name="Aradska J."/>
            <person name="Bulat T."/>
            <person name="Smidak R."/>
            <person name="Sarate P."/>
            <person name="Gangsoo J."/>
            <person name="Sialana F."/>
            <person name="Bilban M."/>
            <person name="Lubec G."/>
        </authorList>
    </citation>
    <scope>NUCLEOTIDE SEQUENCE</scope>
    <source>
        <tissue evidence="1">Skin</tissue>
    </source>
</reference>
<name>A0A0B7AM13_9EUPU</name>
<evidence type="ECO:0000313" key="1">
    <source>
        <dbReference type="EMBL" id="CEK81006.1"/>
    </source>
</evidence>
<dbReference type="AlphaFoldDB" id="A0A0B7AM13"/>
<protein>
    <submittedName>
        <fullName evidence="1">Uncharacterized protein</fullName>
    </submittedName>
</protein>
<sequence>MEKESMNVLGNMEKNGGIKADRLWPDVGDSRKSAEWQQQKSLVKVLSLKLDTARRGYRY</sequence>
<accession>A0A0B7AM13</accession>